<keyword evidence="2" id="KW-0472">Membrane</keyword>
<gene>
    <name evidence="3" type="ORF">H257_18552</name>
</gene>
<organism evidence="3">
    <name type="scientific">Aphanomyces astaci</name>
    <name type="common">Crayfish plague agent</name>
    <dbReference type="NCBI Taxonomy" id="112090"/>
    <lineage>
        <taxon>Eukaryota</taxon>
        <taxon>Sar</taxon>
        <taxon>Stramenopiles</taxon>
        <taxon>Oomycota</taxon>
        <taxon>Saprolegniomycetes</taxon>
        <taxon>Saprolegniales</taxon>
        <taxon>Verrucalvaceae</taxon>
        <taxon>Aphanomyces</taxon>
    </lineage>
</organism>
<dbReference type="EMBL" id="KI913288">
    <property type="protein sequence ID" value="ETV64589.1"/>
    <property type="molecule type" value="Genomic_DNA"/>
</dbReference>
<name>W4FCH9_APHAT</name>
<dbReference type="OrthoDB" id="79870at2759"/>
<evidence type="ECO:0000256" key="1">
    <source>
        <dbReference type="SAM" id="MobiDB-lite"/>
    </source>
</evidence>
<dbReference type="PRINTS" id="PR01217">
    <property type="entry name" value="PRICHEXTENSN"/>
</dbReference>
<feature type="region of interest" description="Disordered" evidence="1">
    <location>
        <begin position="165"/>
        <end position="299"/>
    </location>
</feature>
<feature type="compositionally biased region" description="Low complexity" evidence="1">
    <location>
        <begin position="165"/>
        <end position="205"/>
    </location>
</feature>
<feature type="transmembrane region" description="Helical" evidence="2">
    <location>
        <begin position="40"/>
        <end position="59"/>
    </location>
</feature>
<dbReference type="VEuPathDB" id="FungiDB:H257_18552"/>
<dbReference type="RefSeq" id="XP_009845945.1">
    <property type="nucleotide sequence ID" value="XM_009847643.1"/>
</dbReference>
<sequence length="299" mass="29861">MLSVLLGTTSTYGSERCNHSFVGQNTCQLTTRKRPRRCSLAFWGVAASALVAGVVVFVTSKDVTSTTVSVQVVEFAAATIVVPVKCTPVSVQGDATYCITGKTCGADAGTVCPMKGATTSQDCFPGIRSYVNATACIAPLDSACSWMANGGKGCVFKFPTTAKPTTAKPTTTTKGTTVPATSSAQATSVTSGAPTTLTPTTTTPTSKPPSNPASPATTSATTSTQALPSVTTAAPTTLTPTTSTATSKPSPDPASQATTSATTSTQSPPSIASAAPTTLTPTTTTATSKPPSNPASPAT</sequence>
<reference evidence="3" key="1">
    <citation type="submission" date="2013-12" db="EMBL/GenBank/DDBJ databases">
        <title>The Genome Sequence of Aphanomyces astaci APO3.</title>
        <authorList>
            <consortium name="The Broad Institute Genomics Platform"/>
            <person name="Russ C."/>
            <person name="Tyler B."/>
            <person name="van West P."/>
            <person name="Dieguez-Uribeondo J."/>
            <person name="Young S.K."/>
            <person name="Zeng Q."/>
            <person name="Gargeya S."/>
            <person name="Fitzgerald M."/>
            <person name="Abouelleil A."/>
            <person name="Alvarado L."/>
            <person name="Chapman S.B."/>
            <person name="Gainer-Dewar J."/>
            <person name="Goldberg J."/>
            <person name="Griggs A."/>
            <person name="Gujja S."/>
            <person name="Hansen M."/>
            <person name="Howarth C."/>
            <person name="Imamovic A."/>
            <person name="Ireland A."/>
            <person name="Larimer J."/>
            <person name="McCowan C."/>
            <person name="Murphy C."/>
            <person name="Pearson M."/>
            <person name="Poon T.W."/>
            <person name="Priest M."/>
            <person name="Roberts A."/>
            <person name="Saif S."/>
            <person name="Shea T."/>
            <person name="Sykes S."/>
            <person name="Wortman J."/>
            <person name="Nusbaum C."/>
            <person name="Birren B."/>
        </authorList>
    </citation>
    <scope>NUCLEOTIDE SEQUENCE [LARGE SCALE GENOMIC DNA]</scope>
    <source>
        <strain evidence="3">APO3</strain>
    </source>
</reference>
<evidence type="ECO:0000313" key="3">
    <source>
        <dbReference type="EMBL" id="ETV64589.1"/>
    </source>
</evidence>
<evidence type="ECO:0000256" key="2">
    <source>
        <dbReference type="SAM" id="Phobius"/>
    </source>
</evidence>
<keyword evidence="2" id="KW-0812">Transmembrane</keyword>
<accession>W4FCH9</accession>
<protein>
    <submittedName>
        <fullName evidence="3">Uncharacterized protein</fullName>
    </submittedName>
</protein>
<feature type="non-terminal residue" evidence="3">
    <location>
        <position position="299"/>
    </location>
</feature>
<dbReference type="GeneID" id="20820548"/>
<dbReference type="STRING" id="112090.W4FCH9"/>
<dbReference type="AlphaFoldDB" id="W4FCH9"/>
<feature type="compositionally biased region" description="Low complexity" evidence="1">
    <location>
        <begin position="213"/>
        <end position="299"/>
    </location>
</feature>
<proteinExistence type="predicted"/>
<keyword evidence="2" id="KW-1133">Transmembrane helix</keyword>